<evidence type="ECO:0000256" key="3">
    <source>
        <dbReference type="ARBA" id="ARBA00011955"/>
    </source>
</evidence>
<dbReference type="InterPro" id="IPR006311">
    <property type="entry name" value="TAT_signal"/>
</dbReference>
<organism evidence="15 16">
    <name type="scientific">Desulfobaculum bizertense DSM 18034</name>
    <dbReference type="NCBI Taxonomy" id="1121442"/>
    <lineage>
        <taxon>Bacteria</taxon>
        <taxon>Pseudomonadati</taxon>
        <taxon>Thermodesulfobacteriota</taxon>
        <taxon>Desulfovibrionia</taxon>
        <taxon>Desulfovibrionales</taxon>
        <taxon>Desulfovibrionaceae</taxon>
        <taxon>Desulfobaculum</taxon>
    </lineage>
</organism>
<evidence type="ECO:0000256" key="5">
    <source>
        <dbReference type="ARBA" id="ARBA00022630"/>
    </source>
</evidence>
<dbReference type="InterPro" id="IPR019546">
    <property type="entry name" value="TAT_signal_bac_arc"/>
</dbReference>
<keyword evidence="7 13" id="KW-0479">Metal-binding</keyword>
<evidence type="ECO:0000313" key="15">
    <source>
        <dbReference type="EMBL" id="SKA84018.1"/>
    </source>
</evidence>
<keyword evidence="16" id="KW-1185">Reference proteome</keyword>
<dbReference type="EMBL" id="FUYA01000018">
    <property type="protein sequence ID" value="SKA84018.1"/>
    <property type="molecule type" value="Genomic_DNA"/>
</dbReference>
<evidence type="ECO:0000256" key="10">
    <source>
        <dbReference type="ARBA" id="ARBA00023014"/>
    </source>
</evidence>
<feature type="binding site" evidence="14">
    <location>
        <position position="179"/>
    </location>
    <ligand>
        <name>Mg(2+)</name>
        <dbReference type="ChEBI" id="CHEBI:18420"/>
    </ligand>
</feature>
<dbReference type="NCBIfam" id="TIGR01409">
    <property type="entry name" value="TAT_signal_seq"/>
    <property type="match status" value="1"/>
</dbReference>
<comment type="cofactor">
    <cofactor evidence="14">
        <name>Mg(2+)</name>
        <dbReference type="ChEBI" id="CHEBI:18420"/>
    </cofactor>
    <cofactor evidence="14">
        <name>Mn(2+)</name>
        <dbReference type="ChEBI" id="CHEBI:29035"/>
    </cofactor>
    <text evidence="14">Magnesium. Can also use manganese.</text>
</comment>
<dbReference type="Gene3D" id="3.10.520.10">
    <property type="entry name" value="ApbE-like domains"/>
    <property type="match status" value="1"/>
</dbReference>
<evidence type="ECO:0000256" key="2">
    <source>
        <dbReference type="ARBA" id="ARBA00011771"/>
    </source>
</evidence>
<keyword evidence="8 13" id="KW-0274">FAD</keyword>
<reference evidence="15 16" key="1">
    <citation type="submission" date="2017-02" db="EMBL/GenBank/DDBJ databases">
        <authorList>
            <person name="Peterson S.W."/>
        </authorList>
    </citation>
    <scope>NUCLEOTIDE SEQUENCE [LARGE SCALE GENOMIC DNA]</scope>
    <source>
        <strain evidence="15 16">DSM 18034</strain>
    </source>
</reference>
<dbReference type="GO" id="GO:0046872">
    <property type="term" value="F:metal ion binding"/>
    <property type="evidence" value="ECO:0007669"/>
    <property type="project" value="UniProtKB-UniRule"/>
</dbReference>
<keyword evidence="10" id="KW-0408">Iron</keyword>
<evidence type="ECO:0000256" key="9">
    <source>
        <dbReference type="ARBA" id="ARBA00022842"/>
    </source>
</evidence>
<evidence type="ECO:0000256" key="1">
    <source>
        <dbReference type="ARBA" id="ARBA00004418"/>
    </source>
</evidence>
<evidence type="ECO:0000256" key="8">
    <source>
        <dbReference type="ARBA" id="ARBA00022827"/>
    </source>
</evidence>
<dbReference type="PIRSF" id="PIRSF006268">
    <property type="entry name" value="ApbE"/>
    <property type="match status" value="1"/>
</dbReference>
<keyword evidence="6 13" id="KW-0808">Transferase</keyword>
<dbReference type="EC" id="2.7.1.180" evidence="3 13"/>
<keyword evidence="5 13" id="KW-0285">Flavoprotein</keyword>
<comment type="subcellular location">
    <subcellularLocation>
        <location evidence="1">Periplasm</location>
    </subcellularLocation>
</comment>
<comment type="catalytic activity">
    <reaction evidence="12 13">
        <text>L-threonyl-[protein] + FAD = FMN-L-threonyl-[protein] + AMP + H(+)</text>
        <dbReference type="Rhea" id="RHEA:36847"/>
        <dbReference type="Rhea" id="RHEA-COMP:11060"/>
        <dbReference type="Rhea" id="RHEA-COMP:11061"/>
        <dbReference type="ChEBI" id="CHEBI:15378"/>
        <dbReference type="ChEBI" id="CHEBI:30013"/>
        <dbReference type="ChEBI" id="CHEBI:57692"/>
        <dbReference type="ChEBI" id="CHEBI:74257"/>
        <dbReference type="ChEBI" id="CHEBI:456215"/>
        <dbReference type="EC" id="2.7.1.180"/>
    </reaction>
</comment>
<dbReference type="STRING" id="1121442.SAMN02745702_02949"/>
<evidence type="ECO:0000256" key="6">
    <source>
        <dbReference type="ARBA" id="ARBA00022679"/>
    </source>
</evidence>
<keyword evidence="9 13" id="KW-0460">Magnesium</keyword>
<gene>
    <name evidence="15" type="ORF">SAMN02745702_02949</name>
</gene>
<dbReference type="PANTHER" id="PTHR30040:SF2">
    <property type="entry name" value="FAD:PROTEIN FMN TRANSFERASE"/>
    <property type="match status" value="1"/>
</dbReference>
<dbReference type="InterPro" id="IPR003374">
    <property type="entry name" value="ApbE-like_sf"/>
</dbReference>
<evidence type="ECO:0000256" key="12">
    <source>
        <dbReference type="ARBA" id="ARBA00048540"/>
    </source>
</evidence>
<evidence type="ECO:0000256" key="13">
    <source>
        <dbReference type="PIRNR" id="PIRNR006268"/>
    </source>
</evidence>
<keyword evidence="10" id="KW-0411">Iron-sulfur</keyword>
<dbReference type="GO" id="GO:0016740">
    <property type="term" value="F:transferase activity"/>
    <property type="evidence" value="ECO:0007669"/>
    <property type="project" value="UniProtKB-UniRule"/>
</dbReference>
<keyword evidence="15" id="KW-0449">Lipoprotein</keyword>
<comment type="subunit">
    <text evidence="2">Heterodimer of a large and a small subunit.</text>
</comment>
<evidence type="ECO:0000256" key="4">
    <source>
        <dbReference type="ARBA" id="ARBA00016337"/>
    </source>
</evidence>
<evidence type="ECO:0000256" key="11">
    <source>
        <dbReference type="ARBA" id="ARBA00031306"/>
    </source>
</evidence>
<evidence type="ECO:0000256" key="14">
    <source>
        <dbReference type="PIRSR" id="PIRSR006268-2"/>
    </source>
</evidence>
<dbReference type="SUPFAM" id="SSF143631">
    <property type="entry name" value="ApbE-like"/>
    <property type="match status" value="1"/>
</dbReference>
<dbReference type="Proteomes" id="UP000189733">
    <property type="component" value="Unassembled WGS sequence"/>
</dbReference>
<dbReference type="InterPro" id="IPR024932">
    <property type="entry name" value="ApbE"/>
</dbReference>
<dbReference type="GO" id="GO:0042597">
    <property type="term" value="C:periplasmic space"/>
    <property type="evidence" value="ECO:0007669"/>
    <property type="project" value="UniProtKB-SubCell"/>
</dbReference>
<dbReference type="PROSITE" id="PS51318">
    <property type="entry name" value="TAT"/>
    <property type="match status" value="1"/>
</dbReference>
<sequence>MSMVSRRQFLYSLGVIGAGAGFGLPLLSKACTLPETTQTQLMMGTFVTISARNQSASLLEEALADAFQQVKDGEALFTRHSASSPLGVLNAQGSLRNAPAPLLGLLGKSLKLATQTQGGFNPAIVPVLDALNASGAASVSALPKSIQAELRTVTDPRAVAVQGNHIRLSHSGMGLSLDGIAKGHIVDLATARLERRGITDYLINAGGDIRVGSAGKSWTIGIQDGNNPARNSMVLPLRSGAIATSGNYESLATKGYAHLVPGQLNTCSSLISVTAAAPSCAEADSLATALFAMGTERGAAYLKQHPQYSCVWQTTNGVIPSSQWSHTV</sequence>
<dbReference type="GO" id="GO:0051536">
    <property type="term" value="F:iron-sulfur cluster binding"/>
    <property type="evidence" value="ECO:0007669"/>
    <property type="project" value="UniProtKB-KW"/>
</dbReference>
<feature type="binding site" evidence="14">
    <location>
        <position position="288"/>
    </location>
    <ligand>
        <name>Mg(2+)</name>
        <dbReference type="ChEBI" id="CHEBI:18420"/>
    </ligand>
</feature>
<proteinExistence type="inferred from homology"/>
<evidence type="ECO:0000313" key="16">
    <source>
        <dbReference type="Proteomes" id="UP000189733"/>
    </source>
</evidence>
<feature type="binding site" evidence="14">
    <location>
        <position position="284"/>
    </location>
    <ligand>
        <name>Mg(2+)</name>
        <dbReference type="ChEBI" id="CHEBI:18420"/>
    </ligand>
</feature>
<name>A0A1T4X4G8_9BACT</name>
<accession>A0A1T4X4G8</accession>
<evidence type="ECO:0000256" key="7">
    <source>
        <dbReference type="ARBA" id="ARBA00022723"/>
    </source>
</evidence>
<dbReference type="Pfam" id="PF02424">
    <property type="entry name" value="ApbE"/>
    <property type="match status" value="1"/>
</dbReference>
<comment type="similarity">
    <text evidence="13">Belongs to the ApbE family.</text>
</comment>
<protein>
    <recommendedName>
        <fullName evidence="4 13">FAD:protein FMN transferase</fullName>
        <ecNumber evidence="3 13">2.7.1.180</ecNumber>
    </recommendedName>
    <alternativeName>
        <fullName evidence="11 13">Flavin transferase</fullName>
    </alternativeName>
</protein>
<dbReference type="PANTHER" id="PTHR30040">
    <property type="entry name" value="THIAMINE BIOSYNTHESIS LIPOPROTEIN APBE"/>
    <property type="match status" value="1"/>
</dbReference>
<dbReference type="AlphaFoldDB" id="A0A1T4X4G8"/>